<comment type="similarity">
    <text evidence="2">Belongs to the bacterial solute-binding protein 1 family.</text>
</comment>
<dbReference type="InterPro" id="IPR006059">
    <property type="entry name" value="SBP"/>
</dbReference>
<dbReference type="AlphaFoldDB" id="A0A3M0MEL7"/>
<evidence type="ECO:0000256" key="2">
    <source>
        <dbReference type="ARBA" id="ARBA00008520"/>
    </source>
</evidence>
<protein>
    <submittedName>
        <fullName evidence="4">Carbohydrate ABC transporter substrate-binding protein</fullName>
    </submittedName>
</protein>
<feature type="signal peptide" evidence="3">
    <location>
        <begin position="1"/>
        <end position="19"/>
    </location>
</feature>
<keyword evidence="5" id="KW-1185">Reference proteome</keyword>
<comment type="subcellular location">
    <subcellularLocation>
        <location evidence="1">Periplasm</location>
    </subcellularLocation>
</comment>
<evidence type="ECO:0000313" key="5">
    <source>
        <dbReference type="Proteomes" id="UP000273516"/>
    </source>
</evidence>
<dbReference type="Proteomes" id="UP000273516">
    <property type="component" value="Unassembled WGS sequence"/>
</dbReference>
<gene>
    <name evidence="4" type="ORF">C9E81_11790</name>
</gene>
<sequence>MKHIAAVFTALLGVAGAQAANAQTTINVLRVAVNDEQETYFEQIAKAFEAQHEGVDVTFEYIANEAYKSKLPTLLQSNARPDIFYSWGGQTLMEQAEAGFLQPISDLLPEGFAETMPEAGLRAYSVDDTLYGLPQYPTEVVFWVNTALTEKAGLDIEAIKTWEDFLAAVQTLKDAGITPIIAGGQDKWPLHFYWSYLALREGGPDAVAKAMAGEDGGFESAAFIEAGKEFQRLTGMEPFQPGFMGTTYETASGMFADGEGAFHLMGDWDYLPMRERSTSGKGLPDEQLAIISFPTITDPVTPGGETATLGGINGWAVSSSAEPEAVEFLAFMLNAENQREGARQELFIPIVKGTGDALENPFFTEVSKHIENSSYHQIFLDQFLGASVGATVNDASADLAQGATTPEDAAAQIQEAWEFR</sequence>
<proteinExistence type="inferred from homology"/>
<dbReference type="InterPro" id="IPR050490">
    <property type="entry name" value="Bact_solute-bd_prot1"/>
</dbReference>
<name>A0A3M0MEL7_9RHOB</name>
<dbReference type="GO" id="GO:0042597">
    <property type="term" value="C:periplasmic space"/>
    <property type="evidence" value="ECO:0007669"/>
    <property type="project" value="UniProtKB-SubCell"/>
</dbReference>
<evidence type="ECO:0000256" key="1">
    <source>
        <dbReference type="ARBA" id="ARBA00004418"/>
    </source>
</evidence>
<dbReference type="PANTHER" id="PTHR43649:SF14">
    <property type="entry name" value="BLR3389 PROTEIN"/>
    <property type="match status" value="1"/>
</dbReference>
<dbReference type="Gene3D" id="3.40.190.10">
    <property type="entry name" value="Periplasmic binding protein-like II"/>
    <property type="match status" value="2"/>
</dbReference>
<accession>A0A3M0MEL7</accession>
<dbReference type="EMBL" id="QOKZ01000004">
    <property type="protein sequence ID" value="RMC34774.1"/>
    <property type="molecule type" value="Genomic_DNA"/>
</dbReference>
<reference evidence="4 5" key="1">
    <citation type="submission" date="2018-07" db="EMBL/GenBank/DDBJ databases">
        <authorList>
            <person name="Zhang Y."/>
            <person name="Wang L."/>
            <person name="Ma S."/>
        </authorList>
    </citation>
    <scope>NUCLEOTIDE SEQUENCE [LARGE SCALE GENOMIC DNA]</scope>
    <source>
        <strain evidence="4 5">4-2</strain>
    </source>
</reference>
<evidence type="ECO:0000256" key="3">
    <source>
        <dbReference type="SAM" id="SignalP"/>
    </source>
</evidence>
<keyword evidence="3" id="KW-0732">Signal</keyword>
<evidence type="ECO:0000313" key="4">
    <source>
        <dbReference type="EMBL" id="RMC34774.1"/>
    </source>
</evidence>
<dbReference type="PANTHER" id="PTHR43649">
    <property type="entry name" value="ARABINOSE-BINDING PROTEIN-RELATED"/>
    <property type="match status" value="1"/>
</dbReference>
<dbReference type="OrthoDB" id="2509690at2"/>
<comment type="caution">
    <text evidence="4">The sequence shown here is derived from an EMBL/GenBank/DDBJ whole genome shotgun (WGS) entry which is preliminary data.</text>
</comment>
<dbReference type="SUPFAM" id="SSF53850">
    <property type="entry name" value="Periplasmic binding protein-like II"/>
    <property type="match status" value="1"/>
</dbReference>
<dbReference type="RefSeq" id="WP_122112551.1">
    <property type="nucleotide sequence ID" value="NZ_QOKZ01000004.1"/>
</dbReference>
<feature type="chain" id="PRO_5018033013" evidence="3">
    <location>
        <begin position="20"/>
        <end position="420"/>
    </location>
</feature>
<organism evidence="4 5">
    <name type="scientific">Paracoccus alkanivorans</name>
    <dbReference type="NCBI Taxonomy" id="2116655"/>
    <lineage>
        <taxon>Bacteria</taxon>
        <taxon>Pseudomonadati</taxon>
        <taxon>Pseudomonadota</taxon>
        <taxon>Alphaproteobacteria</taxon>
        <taxon>Rhodobacterales</taxon>
        <taxon>Paracoccaceae</taxon>
        <taxon>Paracoccus</taxon>
    </lineage>
</organism>
<dbReference type="Pfam" id="PF01547">
    <property type="entry name" value="SBP_bac_1"/>
    <property type="match status" value="1"/>
</dbReference>